<dbReference type="InterPro" id="IPR035926">
    <property type="entry name" value="NusB-like_sf"/>
</dbReference>
<dbReference type="PROSITE" id="PS01153">
    <property type="entry name" value="NOL1_NOP2_SUN"/>
    <property type="match status" value="1"/>
</dbReference>
<sequence length="463" mass="50053">MSKSPVTPQRPASRAKPWSKKAQDVPPTLPPGLPARLAAASVLADVIGSGHGVDEFFSGEPVHPRLAGLEPRDRALVRSIVMVSLRRLGTIRKALASLLERGLPRKSGPLEWTLITTAAQLLFLDVPDHAAVNLCVQAVRHDPQSLPFASLANAVARNLARLRETLTDTDPLIDTPAWLAARWRLTYGDGGVAQIAAANRVEPRLDITVKSDPEGWAERLDGDVLAMKSIRLRGHTPVPELPGYEDGAWWVQDAAAALPARLLGAEWGERVADLCAAPGGKTAQLAMTGAQVVAVDRSAERLKRLAINMERLNLSAETKVADITTYEAAPFDAILLDAPCSATGTMRRHPDVGWTKRISDISTLAALQAKMLDRAVSLLRPGGRMVYCVCSIEPEEGEAQIAALLRRNPDINLDPIRADEIAGESSWLTAKSELRTLPYFNPSAAPGLEGMDGFYAARLLRRH</sequence>
<keyword evidence="4 6" id="KW-0949">S-adenosyl-L-methionine</keyword>
<dbReference type="CDD" id="cd02440">
    <property type="entry name" value="AdoMet_MTases"/>
    <property type="match status" value="1"/>
</dbReference>
<dbReference type="FunFam" id="3.40.50.150:FF:000257">
    <property type="entry name" value="16S rRNA methyltransferase"/>
    <property type="match status" value="1"/>
</dbReference>
<dbReference type="SUPFAM" id="SSF53335">
    <property type="entry name" value="S-adenosyl-L-methionine-dependent methyltransferases"/>
    <property type="match status" value="1"/>
</dbReference>
<evidence type="ECO:0000256" key="1">
    <source>
        <dbReference type="ARBA" id="ARBA00007494"/>
    </source>
</evidence>
<dbReference type="PANTHER" id="PTHR22807:SF61">
    <property type="entry name" value="NOL1_NOP2_SUN FAMILY PROTEIN _ ANTITERMINATION NUSB DOMAIN-CONTAINING PROTEIN"/>
    <property type="match status" value="1"/>
</dbReference>
<feature type="domain" description="SAM-dependent MTase RsmB/NOP-type" evidence="8">
    <location>
        <begin position="171"/>
        <end position="462"/>
    </location>
</feature>
<feature type="region of interest" description="Disordered" evidence="7">
    <location>
        <begin position="1"/>
        <end position="31"/>
    </location>
</feature>
<dbReference type="InterPro" id="IPR049560">
    <property type="entry name" value="MeTrfase_RsmB-F_NOP2_cat"/>
</dbReference>
<name>A0AA41YYK7_9HYPH</name>
<dbReference type="EMBL" id="JAMOIM010000010">
    <property type="protein sequence ID" value="MCW6509463.1"/>
    <property type="molecule type" value="Genomic_DNA"/>
</dbReference>
<keyword evidence="3 6" id="KW-0808">Transferase</keyword>
<evidence type="ECO:0000256" key="4">
    <source>
        <dbReference type="ARBA" id="ARBA00022691"/>
    </source>
</evidence>
<comment type="similarity">
    <text evidence="1 6">Belongs to the class I-like SAM-binding methyltransferase superfamily. RsmB/NOP family.</text>
</comment>
<evidence type="ECO:0000313" key="10">
    <source>
        <dbReference type="Proteomes" id="UP001165667"/>
    </source>
</evidence>
<dbReference type="Pfam" id="PF01189">
    <property type="entry name" value="Methyltr_RsmB-F"/>
    <property type="match status" value="1"/>
</dbReference>
<protein>
    <submittedName>
        <fullName evidence="9">Methyltransferase domain-containing protein</fullName>
    </submittedName>
</protein>
<reference evidence="9" key="1">
    <citation type="submission" date="2022-05" db="EMBL/GenBank/DDBJ databases">
        <authorList>
            <person name="Pankratov T."/>
        </authorList>
    </citation>
    <scope>NUCLEOTIDE SEQUENCE</scope>
    <source>
        <strain evidence="9">BP6-180914</strain>
    </source>
</reference>
<feature type="binding site" evidence="6">
    <location>
        <begin position="275"/>
        <end position="281"/>
    </location>
    <ligand>
        <name>S-adenosyl-L-methionine</name>
        <dbReference type="ChEBI" id="CHEBI:59789"/>
    </ligand>
</feature>
<organism evidence="9 10">
    <name type="scientific">Lichenifustis flavocetrariae</name>
    <dbReference type="NCBI Taxonomy" id="2949735"/>
    <lineage>
        <taxon>Bacteria</taxon>
        <taxon>Pseudomonadati</taxon>
        <taxon>Pseudomonadota</taxon>
        <taxon>Alphaproteobacteria</taxon>
        <taxon>Hyphomicrobiales</taxon>
        <taxon>Lichenihabitantaceae</taxon>
        <taxon>Lichenifustis</taxon>
    </lineage>
</organism>
<dbReference type="GO" id="GO:0006355">
    <property type="term" value="P:regulation of DNA-templated transcription"/>
    <property type="evidence" value="ECO:0007669"/>
    <property type="project" value="InterPro"/>
</dbReference>
<dbReference type="InterPro" id="IPR006027">
    <property type="entry name" value="NusB_RsmB_TIM44"/>
</dbReference>
<dbReference type="PANTHER" id="PTHR22807">
    <property type="entry name" value="NOP2 YEAST -RELATED NOL1/NOP2/FMU SUN DOMAIN-CONTAINING"/>
    <property type="match status" value="1"/>
</dbReference>
<evidence type="ECO:0000256" key="3">
    <source>
        <dbReference type="ARBA" id="ARBA00022679"/>
    </source>
</evidence>
<dbReference type="RefSeq" id="WP_282585835.1">
    <property type="nucleotide sequence ID" value="NZ_JAMOIM010000010.1"/>
</dbReference>
<accession>A0AA41YYK7</accession>
<evidence type="ECO:0000256" key="6">
    <source>
        <dbReference type="PROSITE-ProRule" id="PRU01023"/>
    </source>
</evidence>
<dbReference type="InterPro" id="IPR001678">
    <property type="entry name" value="MeTrfase_RsmB-F_NOP2_dom"/>
</dbReference>
<keyword evidence="10" id="KW-1185">Reference proteome</keyword>
<dbReference type="AlphaFoldDB" id="A0AA41YYK7"/>
<dbReference type="InterPro" id="IPR018314">
    <property type="entry name" value="RsmB/NOL1/NOP2-like_CS"/>
</dbReference>
<dbReference type="SUPFAM" id="SSF48013">
    <property type="entry name" value="NusB-like"/>
    <property type="match status" value="1"/>
</dbReference>
<evidence type="ECO:0000256" key="7">
    <source>
        <dbReference type="SAM" id="MobiDB-lite"/>
    </source>
</evidence>
<dbReference type="Pfam" id="PF01029">
    <property type="entry name" value="NusB"/>
    <property type="match status" value="1"/>
</dbReference>
<comment type="caution">
    <text evidence="6">Lacks conserved residue(s) required for the propagation of feature annotation.</text>
</comment>
<feature type="binding site" evidence="6">
    <location>
        <position position="296"/>
    </location>
    <ligand>
        <name>S-adenosyl-L-methionine</name>
        <dbReference type="ChEBI" id="CHEBI:59789"/>
    </ligand>
</feature>
<dbReference type="PRINTS" id="PR02008">
    <property type="entry name" value="RCMTFAMILY"/>
</dbReference>
<dbReference type="GO" id="GO:0003723">
    <property type="term" value="F:RNA binding"/>
    <property type="evidence" value="ECO:0007669"/>
    <property type="project" value="UniProtKB-UniRule"/>
</dbReference>
<feature type="active site" description="Nucleophile" evidence="6">
    <location>
        <position position="390"/>
    </location>
</feature>
<evidence type="ECO:0000256" key="5">
    <source>
        <dbReference type="ARBA" id="ARBA00022884"/>
    </source>
</evidence>
<dbReference type="GO" id="GO:0001510">
    <property type="term" value="P:RNA methylation"/>
    <property type="evidence" value="ECO:0007669"/>
    <property type="project" value="InterPro"/>
</dbReference>
<dbReference type="InterPro" id="IPR029063">
    <property type="entry name" value="SAM-dependent_MTases_sf"/>
</dbReference>
<comment type="caution">
    <text evidence="9">The sequence shown here is derived from an EMBL/GenBank/DDBJ whole genome shotgun (WGS) entry which is preliminary data.</text>
</comment>
<dbReference type="InterPro" id="IPR023267">
    <property type="entry name" value="RCMT"/>
</dbReference>
<gene>
    <name evidence="9" type="ORF">M8523_15695</name>
</gene>
<keyword evidence="5 6" id="KW-0694">RNA-binding</keyword>
<dbReference type="GO" id="GO:0008173">
    <property type="term" value="F:RNA methyltransferase activity"/>
    <property type="evidence" value="ECO:0007669"/>
    <property type="project" value="InterPro"/>
</dbReference>
<keyword evidence="2 6" id="KW-0489">Methyltransferase</keyword>
<evidence type="ECO:0000259" key="8">
    <source>
        <dbReference type="PROSITE" id="PS51686"/>
    </source>
</evidence>
<dbReference type="Gene3D" id="1.10.940.10">
    <property type="entry name" value="NusB-like"/>
    <property type="match status" value="1"/>
</dbReference>
<evidence type="ECO:0000256" key="2">
    <source>
        <dbReference type="ARBA" id="ARBA00022603"/>
    </source>
</evidence>
<feature type="binding site" evidence="6">
    <location>
        <position position="337"/>
    </location>
    <ligand>
        <name>S-adenosyl-L-methionine</name>
        <dbReference type="ChEBI" id="CHEBI:59789"/>
    </ligand>
</feature>
<dbReference type="Proteomes" id="UP001165667">
    <property type="component" value="Unassembled WGS sequence"/>
</dbReference>
<dbReference type="PROSITE" id="PS51686">
    <property type="entry name" value="SAM_MT_RSMB_NOP"/>
    <property type="match status" value="1"/>
</dbReference>
<proteinExistence type="inferred from homology"/>
<evidence type="ECO:0000313" key="9">
    <source>
        <dbReference type="EMBL" id="MCW6509463.1"/>
    </source>
</evidence>
<dbReference type="Gene3D" id="3.40.50.150">
    <property type="entry name" value="Vaccinia Virus protein VP39"/>
    <property type="match status" value="1"/>
</dbReference>